<name>A0A0F9BVP1_9ZZZZ</name>
<gene>
    <name evidence="1" type="ORF">LCGC14_2479690</name>
</gene>
<accession>A0A0F9BVP1</accession>
<dbReference type="EMBL" id="LAZR01039031">
    <property type="protein sequence ID" value="KKL18022.1"/>
    <property type="molecule type" value="Genomic_DNA"/>
</dbReference>
<sequence>MIDCIIWSKNRACQLDLLLRSIKDNFSFLDNIHVLYTFDNMFFGEGYKKLIAKFFNVTFHKETIFKQDNMVIFNSFKTKYCMAFVDDNVVHNKIDIYEFTRALRILDFSPEIHALNLRLRKDMTYNHPQDCYYSLPNFIKTEPYLLWSWLLMEPMNEWGYPCATDSYVYRTKRYQEYCNNFEYTFSGTLEGQMSSHRIIEEPLMLGLPEPKIMCIPNNMVQVGHNKHGMNRLYSVEVLNKKYLNGFIIDTKNIYGFKNNAPHQEIPFQFIKE</sequence>
<evidence type="ECO:0008006" key="2">
    <source>
        <dbReference type="Google" id="ProtNLM"/>
    </source>
</evidence>
<proteinExistence type="predicted"/>
<organism evidence="1">
    <name type="scientific">marine sediment metagenome</name>
    <dbReference type="NCBI Taxonomy" id="412755"/>
    <lineage>
        <taxon>unclassified sequences</taxon>
        <taxon>metagenomes</taxon>
        <taxon>ecological metagenomes</taxon>
    </lineage>
</organism>
<dbReference type="AlphaFoldDB" id="A0A0F9BVP1"/>
<evidence type="ECO:0000313" key="1">
    <source>
        <dbReference type="EMBL" id="KKL18022.1"/>
    </source>
</evidence>
<protein>
    <recommendedName>
        <fullName evidence="2">Glycosyltransferase 2-like domain-containing protein</fullName>
    </recommendedName>
</protein>
<reference evidence="1" key="1">
    <citation type="journal article" date="2015" name="Nature">
        <title>Complex archaea that bridge the gap between prokaryotes and eukaryotes.</title>
        <authorList>
            <person name="Spang A."/>
            <person name="Saw J.H."/>
            <person name="Jorgensen S.L."/>
            <person name="Zaremba-Niedzwiedzka K."/>
            <person name="Martijn J."/>
            <person name="Lind A.E."/>
            <person name="van Eijk R."/>
            <person name="Schleper C."/>
            <person name="Guy L."/>
            <person name="Ettema T.J."/>
        </authorList>
    </citation>
    <scope>NUCLEOTIDE SEQUENCE</scope>
</reference>
<comment type="caution">
    <text evidence="1">The sequence shown here is derived from an EMBL/GenBank/DDBJ whole genome shotgun (WGS) entry which is preliminary data.</text>
</comment>